<evidence type="ECO:0000313" key="2">
    <source>
        <dbReference type="Proteomes" id="UP000243378"/>
    </source>
</evidence>
<protein>
    <recommendedName>
        <fullName evidence="3">DUF1652 domain-containing protein</fullName>
    </recommendedName>
</protein>
<evidence type="ECO:0000313" key="1">
    <source>
        <dbReference type="EMBL" id="SDE98637.1"/>
    </source>
</evidence>
<reference evidence="1 2" key="1">
    <citation type="submission" date="2016-10" db="EMBL/GenBank/DDBJ databases">
        <authorList>
            <person name="de Groot N.N."/>
        </authorList>
    </citation>
    <scope>NUCLEOTIDE SEQUENCE [LARGE SCALE GENOMIC DNA]</scope>
    <source>
        <strain evidence="1 2">LMG 25475</strain>
    </source>
</reference>
<dbReference type="Proteomes" id="UP000243378">
    <property type="component" value="Unassembled WGS sequence"/>
</dbReference>
<dbReference type="InterPro" id="IPR012448">
    <property type="entry name" value="DUF1652"/>
</dbReference>
<gene>
    <name evidence="1" type="ORF">SAMN05216381_0610</name>
</gene>
<evidence type="ECO:0008006" key="3">
    <source>
        <dbReference type="Google" id="ProtNLM"/>
    </source>
</evidence>
<sequence length="91" mass="10548">MATLRFLDAMSLLYNYFTPIVVQVSLDSPFSMSVTLKEPGSCTSIHVSDIPCKTSLTPQEVFEIIQLIEDRVRISRPELFDYHRMHTMRRP</sequence>
<organism evidence="1 2">
    <name type="scientific">Phytopseudomonas seleniipraecipitans</name>
    <dbReference type="NCBI Taxonomy" id="640205"/>
    <lineage>
        <taxon>Bacteria</taxon>
        <taxon>Pseudomonadati</taxon>
        <taxon>Pseudomonadota</taxon>
        <taxon>Gammaproteobacteria</taxon>
        <taxon>Pseudomonadales</taxon>
        <taxon>Pseudomonadaceae</taxon>
        <taxon>Phytopseudomonas</taxon>
    </lineage>
</organism>
<dbReference type="EMBL" id="FNBM01000001">
    <property type="protein sequence ID" value="SDE98637.1"/>
    <property type="molecule type" value="Genomic_DNA"/>
</dbReference>
<accession>A0A1G7HDT7</accession>
<proteinExistence type="predicted"/>
<dbReference type="AlphaFoldDB" id="A0A1G7HDT7"/>
<name>A0A1G7HDT7_9GAMM</name>
<dbReference type="Pfam" id="PF07865">
    <property type="entry name" value="DUF1652"/>
    <property type="match status" value="1"/>
</dbReference>